<gene>
    <name evidence="1" type="ORF">RDB_LOCUS2204</name>
</gene>
<accession>A0A8H3A6P6</accession>
<dbReference type="EMBL" id="CAJMXA010000030">
    <property type="protein sequence ID" value="CAE6412268.1"/>
    <property type="molecule type" value="Genomic_DNA"/>
</dbReference>
<dbReference type="AlphaFoldDB" id="A0A8H3A6P6"/>
<dbReference type="Proteomes" id="UP000663853">
    <property type="component" value="Unassembled WGS sequence"/>
</dbReference>
<protein>
    <submittedName>
        <fullName evidence="1">Uncharacterized protein</fullName>
    </submittedName>
</protein>
<proteinExistence type="predicted"/>
<sequence>MLKNINTALAADEDFPTNPDIFQNLSKLHGFPPKHAKAWRKAVSKVMEPYEAAYGVACELDPSVQPYESSLERLYAEELSKSGEIPVSTTDPAQQRLQQLAGKIAHARIGHPRPRASDRFTVEAFWVTIEIFVLVGLAISGACEEVWQRNVPGANLVHWDNIAEFLLLRASKDAETAYRLADESKSWNKAILCRLLILQTQYEYASHRCRVAIRNGSLSNRETRDEYHDMCIRNIEQIQDLQASIPQDYQVGAERDSVLGATDVKAEWVEVHFEYPSDMILDAWSDLAMVLQAEMPEERLYQVDNGQLIVWSPIIQEAAASNRKSNISINARGDILTHEESVPLHSEGFGAPSAEQ</sequence>
<organism evidence="1 2">
    <name type="scientific">Rhizoctonia solani</name>
    <dbReference type="NCBI Taxonomy" id="456999"/>
    <lineage>
        <taxon>Eukaryota</taxon>
        <taxon>Fungi</taxon>
        <taxon>Dikarya</taxon>
        <taxon>Basidiomycota</taxon>
        <taxon>Agaricomycotina</taxon>
        <taxon>Agaricomycetes</taxon>
        <taxon>Cantharellales</taxon>
        <taxon>Ceratobasidiaceae</taxon>
        <taxon>Rhizoctonia</taxon>
    </lineage>
</organism>
<reference evidence="1" key="1">
    <citation type="submission" date="2021-01" db="EMBL/GenBank/DDBJ databases">
        <authorList>
            <person name="Kaushik A."/>
        </authorList>
    </citation>
    <scope>NUCLEOTIDE SEQUENCE</scope>
    <source>
        <strain evidence="1">AG6-10EEA</strain>
    </source>
</reference>
<comment type="caution">
    <text evidence="1">The sequence shown here is derived from an EMBL/GenBank/DDBJ whole genome shotgun (WGS) entry which is preliminary data.</text>
</comment>
<evidence type="ECO:0000313" key="2">
    <source>
        <dbReference type="Proteomes" id="UP000663853"/>
    </source>
</evidence>
<name>A0A8H3A6P6_9AGAM</name>
<evidence type="ECO:0000313" key="1">
    <source>
        <dbReference type="EMBL" id="CAE6412268.1"/>
    </source>
</evidence>